<dbReference type="EMBL" id="JARIHO010000053">
    <property type="protein sequence ID" value="KAJ7320872.1"/>
    <property type="molecule type" value="Genomic_DNA"/>
</dbReference>
<name>A0AAD6ZFP0_9AGAR</name>
<dbReference type="Proteomes" id="UP001218218">
    <property type="component" value="Unassembled WGS sequence"/>
</dbReference>
<gene>
    <name evidence="3" type="ORF">DFH08DRAFT_890432</name>
</gene>
<keyword evidence="4" id="KW-1185">Reference proteome</keyword>
<dbReference type="AlphaFoldDB" id="A0AAD6ZFP0"/>
<keyword evidence="2" id="KW-1133">Transmembrane helix</keyword>
<feature type="transmembrane region" description="Helical" evidence="2">
    <location>
        <begin position="149"/>
        <end position="170"/>
    </location>
</feature>
<keyword evidence="2" id="KW-0812">Transmembrane</keyword>
<keyword evidence="2" id="KW-0472">Membrane</keyword>
<evidence type="ECO:0000256" key="2">
    <source>
        <dbReference type="SAM" id="Phobius"/>
    </source>
</evidence>
<reference evidence="3" key="1">
    <citation type="submission" date="2023-03" db="EMBL/GenBank/DDBJ databases">
        <title>Massive genome expansion in bonnet fungi (Mycena s.s.) driven by repeated elements and novel gene families across ecological guilds.</title>
        <authorList>
            <consortium name="Lawrence Berkeley National Laboratory"/>
            <person name="Harder C.B."/>
            <person name="Miyauchi S."/>
            <person name="Viragh M."/>
            <person name="Kuo A."/>
            <person name="Thoen E."/>
            <person name="Andreopoulos B."/>
            <person name="Lu D."/>
            <person name="Skrede I."/>
            <person name="Drula E."/>
            <person name="Henrissat B."/>
            <person name="Morin E."/>
            <person name="Kohler A."/>
            <person name="Barry K."/>
            <person name="LaButti K."/>
            <person name="Morin E."/>
            <person name="Salamov A."/>
            <person name="Lipzen A."/>
            <person name="Mereny Z."/>
            <person name="Hegedus B."/>
            <person name="Baldrian P."/>
            <person name="Stursova M."/>
            <person name="Weitz H."/>
            <person name="Taylor A."/>
            <person name="Grigoriev I.V."/>
            <person name="Nagy L.G."/>
            <person name="Martin F."/>
            <person name="Kauserud H."/>
        </authorList>
    </citation>
    <scope>NUCLEOTIDE SEQUENCE</scope>
    <source>
        <strain evidence="3">CBHHK002</strain>
    </source>
</reference>
<feature type="transmembrane region" description="Helical" evidence="2">
    <location>
        <begin position="29"/>
        <end position="47"/>
    </location>
</feature>
<feature type="transmembrane region" description="Helical" evidence="2">
    <location>
        <begin position="190"/>
        <end position="216"/>
    </location>
</feature>
<comment type="caution">
    <text evidence="3">The sequence shown here is derived from an EMBL/GenBank/DDBJ whole genome shotgun (WGS) entry which is preliminary data.</text>
</comment>
<proteinExistence type="predicted"/>
<evidence type="ECO:0000256" key="1">
    <source>
        <dbReference type="SAM" id="MobiDB-lite"/>
    </source>
</evidence>
<sequence>MTVMSGFTLRALLGNGRQRTILVTSRNRRLLAVLSFIWILSAAHWTINVYRAYSAFMLFPEGPVAFYNTLSLSSYTARNTVYCMLTVLADGFAVYRAYVVWQRKWWIAIVPAILLVGTLVTGIGVIYTFTRVTPGNVVFIAEVVPWVTSYVTMTLATNVVCTSLIALRIIRNRMSFSPVGLARNSRDPLWTSLIIILESAALYSSALIVLIVLYLLDSNAQYVALDITVSSIGTAFVLIILRVTLGLSSDAQSNGGGSTSDASRLARSANLSVNVARLVEVNRDQYSDIGTGKNGPVVGRESDTGSFRGNAHSKLPV</sequence>
<organism evidence="3 4">
    <name type="scientific">Mycena albidolilacea</name>
    <dbReference type="NCBI Taxonomy" id="1033008"/>
    <lineage>
        <taxon>Eukaryota</taxon>
        <taxon>Fungi</taxon>
        <taxon>Dikarya</taxon>
        <taxon>Basidiomycota</taxon>
        <taxon>Agaricomycotina</taxon>
        <taxon>Agaricomycetes</taxon>
        <taxon>Agaricomycetidae</taxon>
        <taxon>Agaricales</taxon>
        <taxon>Marasmiineae</taxon>
        <taxon>Mycenaceae</taxon>
        <taxon>Mycena</taxon>
    </lineage>
</organism>
<feature type="region of interest" description="Disordered" evidence="1">
    <location>
        <begin position="290"/>
        <end position="317"/>
    </location>
</feature>
<feature type="transmembrane region" description="Helical" evidence="2">
    <location>
        <begin position="105"/>
        <end position="129"/>
    </location>
</feature>
<feature type="transmembrane region" description="Helical" evidence="2">
    <location>
        <begin position="222"/>
        <end position="241"/>
    </location>
</feature>
<protein>
    <submittedName>
        <fullName evidence="3">Uncharacterized protein</fullName>
    </submittedName>
</protein>
<accession>A0AAD6ZFP0</accession>
<evidence type="ECO:0000313" key="3">
    <source>
        <dbReference type="EMBL" id="KAJ7320872.1"/>
    </source>
</evidence>
<feature type="transmembrane region" description="Helical" evidence="2">
    <location>
        <begin position="79"/>
        <end position="98"/>
    </location>
</feature>
<evidence type="ECO:0000313" key="4">
    <source>
        <dbReference type="Proteomes" id="UP001218218"/>
    </source>
</evidence>